<dbReference type="InterPro" id="IPR050397">
    <property type="entry name" value="Env_Response_Regulators"/>
</dbReference>
<evidence type="ECO:0000256" key="2">
    <source>
        <dbReference type="ARBA" id="ARBA00023125"/>
    </source>
</evidence>
<dbReference type="Gene3D" id="1.10.10.10">
    <property type="entry name" value="Winged helix-like DNA-binding domain superfamily/Winged helix DNA-binding domain"/>
    <property type="match status" value="1"/>
</dbReference>
<dbReference type="GO" id="GO:0005829">
    <property type="term" value="C:cytosol"/>
    <property type="evidence" value="ECO:0007669"/>
    <property type="project" value="TreeGrafter"/>
</dbReference>
<dbReference type="InterPro" id="IPR000595">
    <property type="entry name" value="cNMP-bd_dom"/>
</dbReference>
<evidence type="ECO:0000259" key="5">
    <source>
        <dbReference type="PROSITE" id="PS51063"/>
    </source>
</evidence>
<dbReference type="PROSITE" id="PS51063">
    <property type="entry name" value="HTH_CRP_2"/>
    <property type="match status" value="1"/>
</dbReference>
<dbReference type="SUPFAM" id="SSF46785">
    <property type="entry name" value="Winged helix' DNA-binding domain"/>
    <property type="match status" value="1"/>
</dbReference>
<evidence type="ECO:0000259" key="4">
    <source>
        <dbReference type="PROSITE" id="PS50042"/>
    </source>
</evidence>
<dbReference type="InterPro" id="IPR012318">
    <property type="entry name" value="HTH_CRP"/>
</dbReference>
<accession>A0A918UJI0</accession>
<dbReference type="Gene3D" id="2.60.120.10">
    <property type="entry name" value="Jelly Rolls"/>
    <property type="match status" value="1"/>
</dbReference>
<reference evidence="6" key="2">
    <citation type="submission" date="2020-09" db="EMBL/GenBank/DDBJ databases">
        <authorList>
            <person name="Sun Q."/>
            <person name="Kim S."/>
        </authorList>
    </citation>
    <scope>NUCLEOTIDE SEQUENCE</scope>
    <source>
        <strain evidence="6">KCTC 12368</strain>
    </source>
</reference>
<dbReference type="GO" id="GO:0003677">
    <property type="term" value="F:DNA binding"/>
    <property type="evidence" value="ECO:0007669"/>
    <property type="project" value="UniProtKB-KW"/>
</dbReference>
<dbReference type="PANTHER" id="PTHR24567">
    <property type="entry name" value="CRP FAMILY TRANSCRIPTIONAL REGULATORY PROTEIN"/>
    <property type="match status" value="1"/>
</dbReference>
<keyword evidence="3" id="KW-0804">Transcription</keyword>
<dbReference type="Pfam" id="PF00027">
    <property type="entry name" value="cNMP_binding"/>
    <property type="match status" value="1"/>
</dbReference>
<protein>
    <submittedName>
        <fullName evidence="6">Crp/Fnr family transcriptional regulator</fullName>
    </submittedName>
</protein>
<dbReference type="CDD" id="cd00092">
    <property type="entry name" value="HTH_CRP"/>
    <property type="match status" value="1"/>
</dbReference>
<dbReference type="PROSITE" id="PS50042">
    <property type="entry name" value="CNMP_BINDING_3"/>
    <property type="match status" value="1"/>
</dbReference>
<sequence length="237" mass="26376">MKEKNTPCELCLSRKFSLFSGLADEHLCSLTENKNLISHKKGQILFYEGTKPLGVFCISSGIVKVFKTASNGKEQIIRLAQKGDFLGYTSLLGEEVYSSTATIVEDAKICFIPKETFLEIMSKDNTFHQRLTKSVCQSLGLMEAQLTDATQKTIRERLAFTLIKLCDSYGIEGGVDSTIDIVLTREEIAGLVGTATETVIRLLSELKKDQMIAFEGKKIKVLDRNGLARLSDFYNHS</sequence>
<dbReference type="InterPro" id="IPR036388">
    <property type="entry name" value="WH-like_DNA-bd_sf"/>
</dbReference>
<evidence type="ECO:0000256" key="3">
    <source>
        <dbReference type="ARBA" id="ARBA00023163"/>
    </source>
</evidence>
<gene>
    <name evidence="6" type="ORF">GCM10007049_03330</name>
</gene>
<name>A0A918UJI0_9BACT</name>
<dbReference type="EMBL" id="BMWX01000001">
    <property type="protein sequence ID" value="GGZ14728.1"/>
    <property type="molecule type" value="Genomic_DNA"/>
</dbReference>
<keyword evidence="1" id="KW-0805">Transcription regulation</keyword>
<dbReference type="InterPro" id="IPR014710">
    <property type="entry name" value="RmlC-like_jellyroll"/>
</dbReference>
<organism evidence="6 7">
    <name type="scientific">Echinicola pacifica</name>
    <dbReference type="NCBI Taxonomy" id="346377"/>
    <lineage>
        <taxon>Bacteria</taxon>
        <taxon>Pseudomonadati</taxon>
        <taxon>Bacteroidota</taxon>
        <taxon>Cytophagia</taxon>
        <taxon>Cytophagales</taxon>
        <taxon>Cyclobacteriaceae</taxon>
        <taxon>Echinicola</taxon>
    </lineage>
</organism>
<evidence type="ECO:0000256" key="1">
    <source>
        <dbReference type="ARBA" id="ARBA00023015"/>
    </source>
</evidence>
<comment type="caution">
    <text evidence="6">The sequence shown here is derived from an EMBL/GenBank/DDBJ whole genome shotgun (WGS) entry which is preliminary data.</text>
</comment>
<proteinExistence type="predicted"/>
<feature type="domain" description="Cyclic nucleotide-binding" evidence="4">
    <location>
        <begin position="18"/>
        <end position="138"/>
    </location>
</feature>
<evidence type="ECO:0000313" key="6">
    <source>
        <dbReference type="EMBL" id="GGZ14728.1"/>
    </source>
</evidence>
<dbReference type="Pfam" id="PF13545">
    <property type="entry name" value="HTH_Crp_2"/>
    <property type="match status" value="1"/>
</dbReference>
<dbReference type="InterPro" id="IPR036390">
    <property type="entry name" value="WH_DNA-bd_sf"/>
</dbReference>
<dbReference type="SUPFAM" id="SSF51206">
    <property type="entry name" value="cAMP-binding domain-like"/>
    <property type="match status" value="1"/>
</dbReference>
<dbReference type="InterPro" id="IPR018490">
    <property type="entry name" value="cNMP-bd_dom_sf"/>
</dbReference>
<dbReference type="SMART" id="SM00100">
    <property type="entry name" value="cNMP"/>
    <property type="match status" value="1"/>
</dbReference>
<dbReference type="AlphaFoldDB" id="A0A918UJI0"/>
<dbReference type="Proteomes" id="UP000619457">
    <property type="component" value="Unassembled WGS sequence"/>
</dbReference>
<keyword evidence="2" id="KW-0238">DNA-binding</keyword>
<dbReference type="CDD" id="cd00038">
    <property type="entry name" value="CAP_ED"/>
    <property type="match status" value="1"/>
</dbReference>
<reference evidence="6" key="1">
    <citation type="journal article" date="2014" name="Int. J. Syst. Evol. Microbiol.">
        <title>Complete genome sequence of Corynebacterium casei LMG S-19264T (=DSM 44701T), isolated from a smear-ripened cheese.</title>
        <authorList>
            <consortium name="US DOE Joint Genome Institute (JGI-PGF)"/>
            <person name="Walter F."/>
            <person name="Albersmeier A."/>
            <person name="Kalinowski J."/>
            <person name="Ruckert C."/>
        </authorList>
    </citation>
    <scope>NUCLEOTIDE SEQUENCE</scope>
    <source>
        <strain evidence="6">KCTC 12368</strain>
    </source>
</reference>
<dbReference type="PRINTS" id="PR00034">
    <property type="entry name" value="HTHCRP"/>
</dbReference>
<keyword evidence="7" id="KW-1185">Reference proteome</keyword>
<dbReference type="PANTHER" id="PTHR24567:SF74">
    <property type="entry name" value="HTH-TYPE TRANSCRIPTIONAL REGULATOR ARCR"/>
    <property type="match status" value="1"/>
</dbReference>
<evidence type="ECO:0000313" key="7">
    <source>
        <dbReference type="Proteomes" id="UP000619457"/>
    </source>
</evidence>
<feature type="domain" description="HTH crp-type" evidence="5">
    <location>
        <begin position="152"/>
        <end position="225"/>
    </location>
</feature>
<dbReference type="GO" id="GO:0003700">
    <property type="term" value="F:DNA-binding transcription factor activity"/>
    <property type="evidence" value="ECO:0007669"/>
    <property type="project" value="TreeGrafter"/>
</dbReference>
<dbReference type="SMART" id="SM00419">
    <property type="entry name" value="HTH_CRP"/>
    <property type="match status" value="1"/>
</dbReference>
<dbReference type="RefSeq" id="WP_189458049.1">
    <property type="nucleotide sequence ID" value="NZ_BMWX01000001.1"/>
</dbReference>